<dbReference type="InterPro" id="IPR008969">
    <property type="entry name" value="CarboxyPept-like_regulatory"/>
</dbReference>
<keyword evidence="1" id="KW-0472">Membrane</keyword>
<organism evidence="2 3">
    <name type="scientific">Candidatus Wolfebacteria bacterium RIFCSPLOWO2_01_FULL_38_11</name>
    <dbReference type="NCBI Taxonomy" id="1802556"/>
    <lineage>
        <taxon>Bacteria</taxon>
        <taxon>Candidatus Wolfeibacteriota</taxon>
    </lineage>
</organism>
<dbReference type="AlphaFoldDB" id="A0A1F8DPC9"/>
<comment type="caution">
    <text evidence="2">The sequence shown here is derived from an EMBL/GenBank/DDBJ whole genome shotgun (WGS) entry which is preliminary data.</text>
</comment>
<proteinExistence type="predicted"/>
<keyword evidence="1" id="KW-1133">Transmembrane helix</keyword>
<evidence type="ECO:0000256" key="1">
    <source>
        <dbReference type="SAM" id="Phobius"/>
    </source>
</evidence>
<dbReference type="Gene3D" id="2.60.40.1120">
    <property type="entry name" value="Carboxypeptidase-like, regulatory domain"/>
    <property type="match status" value="2"/>
</dbReference>
<evidence type="ECO:0000313" key="3">
    <source>
        <dbReference type="Proteomes" id="UP000178798"/>
    </source>
</evidence>
<dbReference type="SUPFAM" id="SSF49464">
    <property type="entry name" value="Carboxypeptidase regulatory domain-like"/>
    <property type="match status" value="1"/>
</dbReference>
<keyword evidence="1" id="KW-0812">Transmembrane</keyword>
<dbReference type="STRING" id="1802556.A2999_00900"/>
<evidence type="ECO:0000313" key="2">
    <source>
        <dbReference type="EMBL" id="OGM90477.1"/>
    </source>
</evidence>
<name>A0A1F8DPC9_9BACT</name>
<feature type="transmembrane region" description="Helical" evidence="1">
    <location>
        <begin position="12"/>
        <end position="34"/>
    </location>
</feature>
<accession>A0A1F8DPC9</accession>
<protein>
    <submittedName>
        <fullName evidence="2">Uncharacterized protein</fullName>
    </submittedName>
</protein>
<sequence>MGKMNDNTVGFTLIEILVSMTVFIIITYFGYLAYANILESITRSQLRNEAISLIEAEIEIIRNLPYGDVGTLTGYPVGKLSAEKTVSSGGVDFELKTTVRNIDDAFDGVLGGVPNDTAPADYKIVEFEVDCLNCRSFVPFSMTSTISPKGLESASNNGSLFINVFDASGQPISGANVQVVNNALNPTISINDVTNTNGVLQLVDFPTSTSAYEITASKSGYTTEKTYPIGDINNPNPSKPHATVAQQQVTSISFSIDKISTLNITTADKMCAAVPNIDFSMDGIKLIGTEPDVLKYSTTSITNASGQKTINNVEWDNYNFTNVDGVYDFSGITSLLPLTINPDTTSNLKFVMEQKNPMAVLITAKEGSQLVDDVSVNLQKIGYDTTLYTGRNNFFQTDWSGGQYFSQNGGIDDSTAGEIKMLAIGGKYSTTTEEWLISNTFNLGATNTTFFSIDWNPAIEPIETGADSLKIQIATNNDNSTWNFLGPDGTISTYYTATGTQIAASHNNSGYLRYKVFMKTADENFTPSLQNIIFNYRSSCIANGQAFFSGLSSGTYNLTAQKSGYQLATSTISVSSNWQEQKIELISN</sequence>
<dbReference type="Proteomes" id="UP000178798">
    <property type="component" value="Unassembled WGS sequence"/>
</dbReference>
<gene>
    <name evidence="2" type="ORF">A2999_00900</name>
</gene>
<reference evidence="2 3" key="1">
    <citation type="journal article" date="2016" name="Nat. Commun.">
        <title>Thousands of microbial genomes shed light on interconnected biogeochemical processes in an aquifer system.</title>
        <authorList>
            <person name="Anantharaman K."/>
            <person name="Brown C.T."/>
            <person name="Hug L.A."/>
            <person name="Sharon I."/>
            <person name="Castelle C.J."/>
            <person name="Probst A.J."/>
            <person name="Thomas B.C."/>
            <person name="Singh A."/>
            <person name="Wilkins M.J."/>
            <person name="Karaoz U."/>
            <person name="Brodie E.L."/>
            <person name="Williams K.H."/>
            <person name="Hubbard S.S."/>
            <person name="Banfield J.F."/>
        </authorList>
    </citation>
    <scope>NUCLEOTIDE SEQUENCE [LARGE SCALE GENOMIC DNA]</scope>
</reference>
<dbReference type="EMBL" id="MGIQ01000020">
    <property type="protein sequence ID" value="OGM90477.1"/>
    <property type="molecule type" value="Genomic_DNA"/>
</dbReference>